<dbReference type="Proteomes" id="UP000823894">
    <property type="component" value="Unassembled WGS sequence"/>
</dbReference>
<evidence type="ECO:0000313" key="3">
    <source>
        <dbReference type="Proteomes" id="UP000823894"/>
    </source>
</evidence>
<comment type="caution">
    <text evidence="2">The sequence shown here is derived from an EMBL/GenBank/DDBJ whole genome shotgun (WGS) entry which is preliminary data.</text>
</comment>
<accession>A0A9D2NVU9</accession>
<reference evidence="2" key="1">
    <citation type="journal article" date="2021" name="PeerJ">
        <title>Extensive microbial diversity within the chicken gut microbiome revealed by metagenomics and culture.</title>
        <authorList>
            <person name="Gilroy R."/>
            <person name="Ravi A."/>
            <person name="Getino M."/>
            <person name="Pursley I."/>
            <person name="Horton D.L."/>
            <person name="Alikhan N.F."/>
            <person name="Baker D."/>
            <person name="Gharbi K."/>
            <person name="Hall N."/>
            <person name="Watson M."/>
            <person name="Adriaenssens E.M."/>
            <person name="Foster-Nyarko E."/>
            <person name="Jarju S."/>
            <person name="Secka A."/>
            <person name="Antonio M."/>
            <person name="Oren A."/>
            <person name="Chaudhuri R.R."/>
            <person name="La Ragione R."/>
            <person name="Hildebrand F."/>
            <person name="Pallen M.J."/>
        </authorList>
    </citation>
    <scope>NUCLEOTIDE SEQUENCE</scope>
    <source>
        <strain evidence="2">ChiGjej1B1-1692</strain>
    </source>
</reference>
<name>A0A9D2NVU9_9FIRM</name>
<organism evidence="2 3">
    <name type="scientific">Candidatus Mediterraneibacter faecigallinarum</name>
    <dbReference type="NCBI Taxonomy" id="2838669"/>
    <lineage>
        <taxon>Bacteria</taxon>
        <taxon>Bacillati</taxon>
        <taxon>Bacillota</taxon>
        <taxon>Clostridia</taxon>
        <taxon>Lachnospirales</taxon>
        <taxon>Lachnospiraceae</taxon>
        <taxon>Mediterraneibacter</taxon>
    </lineage>
</organism>
<dbReference type="AlphaFoldDB" id="A0A9D2NVU9"/>
<gene>
    <name evidence="2" type="ORF">H9757_05350</name>
</gene>
<protein>
    <submittedName>
        <fullName evidence="2">Uncharacterized protein</fullName>
    </submittedName>
</protein>
<feature type="region of interest" description="Disordered" evidence="1">
    <location>
        <begin position="28"/>
        <end position="80"/>
    </location>
</feature>
<sequence>LEEWKDAIEIEVNDRVWNKVDFIDQGVTVVTPEEETDTTEDSGTDTTTEGTESTDGTDSTDTSGTDAAADSGSTTDDTAE</sequence>
<dbReference type="EMBL" id="DWWK01000077">
    <property type="protein sequence ID" value="HJC38471.1"/>
    <property type="molecule type" value="Genomic_DNA"/>
</dbReference>
<feature type="non-terminal residue" evidence="2">
    <location>
        <position position="1"/>
    </location>
</feature>
<evidence type="ECO:0000313" key="2">
    <source>
        <dbReference type="EMBL" id="HJC38471.1"/>
    </source>
</evidence>
<proteinExistence type="predicted"/>
<feature type="compositionally biased region" description="Acidic residues" evidence="1">
    <location>
        <begin position="32"/>
        <end position="43"/>
    </location>
</feature>
<feature type="compositionally biased region" description="Low complexity" evidence="1">
    <location>
        <begin position="44"/>
        <end position="80"/>
    </location>
</feature>
<reference evidence="2" key="2">
    <citation type="submission" date="2021-04" db="EMBL/GenBank/DDBJ databases">
        <authorList>
            <person name="Gilroy R."/>
        </authorList>
    </citation>
    <scope>NUCLEOTIDE SEQUENCE</scope>
    <source>
        <strain evidence="2">ChiGjej1B1-1692</strain>
    </source>
</reference>
<evidence type="ECO:0000256" key="1">
    <source>
        <dbReference type="SAM" id="MobiDB-lite"/>
    </source>
</evidence>